<reference evidence="4 5" key="1">
    <citation type="journal article" date="2015" name="Genome Biol.">
        <title>Comparative genomics of Steinernema reveals deeply conserved gene regulatory networks.</title>
        <authorList>
            <person name="Dillman A.R."/>
            <person name="Macchietto M."/>
            <person name="Porter C.F."/>
            <person name="Rogers A."/>
            <person name="Williams B."/>
            <person name="Antoshechkin I."/>
            <person name="Lee M.M."/>
            <person name="Goodwin Z."/>
            <person name="Lu X."/>
            <person name="Lewis E.E."/>
            <person name="Goodrich-Blair H."/>
            <person name="Stock S.P."/>
            <person name="Adams B.J."/>
            <person name="Sternberg P.W."/>
            <person name="Mortazavi A."/>
        </authorList>
    </citation>
    <scope>NUCLEOTIDE SEQUENCE [LARGE SCALE GENOMIC DNA]</scope>
    <source>
        <strain evidence="4 5">ALL</strain>
    </source>
</reference>
<dbReference type="Pfam" id="PF07690">
    <property type="entry name" value="MFS_1"/>
    <property type="match status" value="1"/>
</dbReference>
<evidence type="ECO:0000259" key="3">
    <source>
        <dbReference type="PROSITE" id="PS50850"/>
    </source>
</evidence>
<feature type="transmembrane region" description="Helical" evidence="2">
    <location>
        <begin position="294"/>
        <end position="314"/>
    </location>
</feature>
<evidence type="ECO:0000313" key="4">
    <source>
        <dbReference type="EMBL" id="TKR59509.1"/>
    </source>
</evidence>
<gene>
    <name evidence="4" type="ORF">L596_029169</name>
</gene>
<dbReference type="PANTHER" id="PTHR45757">
    <property type="entry name" value="PROTEIN CBG23364-RELATED"/>
    <property type="match status" value="1"/>
</dbReference>
<dbReference type="Proteomes" id="UP000298663">
    <property type="component" value="Unassembled WGS sequence"/>
</dbReference>
<feature type="transmembrane region" description="Helical" evidence="2">
    <location>
        <begin position="254"/>
        <end position="274"/>
    </location>
</feature>
<feature type="transmembrane region" description="Helical" evidence="2">
    <location>
        <begin position="419"/>
        <end position="440"/>
    </location>
</feature>
<evidence type="ECO:0000256" key="2">
    <source>
        <dbReference type="SAM" id="Phobius"/>
    </source>
</evidence>
<dbReference type="PANTHER" id="PTHR45757:SF11">
    <property type="entry name" value="MAJOR FACILITATOR SUPERFAMILY (MFS) PROFILE DOMAIN-CONTAINING PROTEIN"/>
    <property type="match status" value="1"/>
</dbReference>
<reference evidence="4 5" key="2">
    <citation type="journal article" date="2019" name="G3 (Bethesda)">
        <title>Hybrid Assembly of the Genome of the Entomopathogenic Nematode Steinernema carpocapsae Identifies the X-Chromosome.</title>
        <authorList>
            <person name="Serra L."/>
            <person name="Macchietto M."/>
            <person name="Macias-Munoz A."/>
            <person name="McGill C.J."/>
            <person name="Rodriguez I.M."/>
            <person name="Rodriguez B."/>
            <person name="Murad R."/>
            <person name="Mortazavi A."/>
        </authorList>
    </citation>
    <scope>NUCLEOTIDE SEQUENCE [LARGE SCALE GENOMIC DNA]</scope>
    <source>
        <strain evidence="4 5">ALL</strain>
    </source>
</reference>
<feature type="transmembrane region" description="Helical" evidence="2">
    <location>
        <begin position="106"/>
        <end position="130"/>
    </location>
</feature>
<dbReference type="AlphaFoldDB" id="A0A4U5LTU5"/>
<dbReference type="STRING" id="34508.A0A4U5LTU5"/>
<feature type="transmembrane region" description="Helical" evidence="2">
    <location>
        <begin position="161"/>
        <end position="189"/>
    </location>
</feature>
<proteinExistence type="predicted"/>
<feature type="transmembrane region" description="Helical" evidence="2">
    <location>
        <begin position="74"/>
        <end position="94"/>
    </location>
</feature>
<feature type="transmembrane region" description="Helical" evidence="2">
    <location>
        <begin position="27"/>
        <end position="54"/>
    </location>
</feature>
<feature type="transmembrane region" description="Helical" evidence="2">
    <location>
        <begin position="384"/>
        <end position="407"/>
    </location>
</feature>
<name>A0A4U5LTU5_STECR</name>
<dbReference type="GO" id="GO:0016020">
    <property type="term" value="C:membrane"/>
    <property type="evidence" value="ECO:0007669"/>
    <property type="project" value="UniProtKB-SubCell"/>
</dbReference>
<feature type="transmembrane region" description="Helical" evidence="2">
    <location>
        <begin position="353"/>
        <end position="372"/>
    </location>
</feature>
<evidence type="ECO:0000256" key="1">
    <source>
        <dbReference type="ARBA" id="ARBA00004141"/>
    </source>
</evidence>
<sequence>MGDQVGPAVVTDTVEKKRSVFRDSTRFVILALCMVCMTLVMSNTLALNFTIICMGKDDGNGTTVPAYDEQEKGWLFSAVAIGSLISTIPITELFTRFGARKVKTAYGLISAAATLLSPLAASLGFSWLFIIRAIQGFALTMTYSATGAITAHWATLPRSGIFLVMLSCHLQFSPMFTMPTAGAFCVSSFGWTGVYYFQGGLTLLSFVLFYYFYRDTPRMHKSVSAKELGKLEAGKTGIGQKPKQTPYLAICKDLCIIGAWMSWVGGAAAFQIFLQYGPTYLNKVLKYDVASTGVATAIPYVLSFFIKIIAGPFSDFATCISERSRLIIFTIASQGTMAACFVVLALIPTSQAFVGWVAYTAAITFSGLNCVGIFKCAQMVSRQYFTFVMTVFSTVNSLSVLILPVFVSFMVPTNDPAEWVTVFYIICGLVIVTNLFFCFVCKADPAPWTKDSNAVEKREANESSELEKF</sequence>
<keyword evidence="2" id="KW-0472">Membrane</keyword>
<dbReference type="OrthoDB" id="2985014at2759"/>
<dbReference type="Gene3D" id="1.20.1250.20">
    <property type="entry name" value="MFS general substrate transporter like domains"/>
    <property type="match status" value="2"/>
</dbReference>
<dbReference type="InterPro" id="IPR011701">
    <property type="entry name" value="MFS"/>
</dbReference>
<comment type="caution">
    <text evidence="4">The sequence shown here is derived from an EMBL/GenBank/DDBJ whole genome shotgun (WGS) entry which is preliminary data.</text>
</comment>
<organism evidence="4 5">
    <name type="scientific">Steinernema carpocapsae</name>
    <name type="common">Entomopathogenic nematode</name>
    <dbReference type="NCBI Taxonomy" id="34508"/>
    <lineage>
        <taxon>Eukaryota</taxon>
        <taxon>Metazoa</taxon>
        <taxon>Ecdysozoa</taxon>
        <taxon>Nematoda</taxon>
        <taxon>Chromadorea</taxon>
        <taxon>Rhabditida</taxon>
        <taxon>Tylenchina</taxon>
        <taxon>Panagrolaimomorpha</taxon>
        <taxon>Strongyloidoidea</taxon>
        <taxon>Steinernematidae</taxon>
        <taxon>Steinernema</taxon>
    </lineage>
</organism>
<keyword evidence="2" id="KW-1133">Transmembrane helix</keyword>
<comment type="subcellular location">
    <subcellularLocation>
        <location evidence="1">Membrane</location>
        <topology evidence="1">Multi-pass membrane protein</topology>
    </subcellularLocation>
</comment>
<dbReference type="SUPFAM" id="SSF103473">
    <property type="entry name" value="MFS general substrate transporter"/>
    <property type="match status" value="1"/>
</dbReference>
<dbReference type="PROSITE" id="PS50850">
    <property type="entry name" value="MFS"/>
    <property type="match status" value="1"/>
</dbReference>
<dbReference type="InterPro" id="IPR020846">
    <property type="entry name" value="MFS_dom"/>
</dbReference>
<feature type="transmembrane region" description="Helical" evidence="2">
    <location>
        <begin position="136"/>
        <end position="154"/>
    </location>
</feature>
<dbReference type="EMBL" id="AZBU02000012">
    <property type="protein sequence ID" value="TKR59509.1"/>
    <property type="molecule type" value="Genomic_DNA"/>
</dbReference>
<evidence type="ECO:0000313" key="5">
    <source>
        <dbReference type="Proteomes" id="UP000298663"/>
    </source>
</evidence>
<feature type="transmembrane region" description="Helical" evidence="2">
    <location>
        <begin position="326"/>
        <end position="347"/>
    </location>
</feature>
<dbReference type="GO" id="GO:0022857">
    <property type="term" value="F:transmembrane transporter activity"/>
    <property type="evidence" value="ECO:0007669"/>
    <property type="project" value="InterPro"/>
</dbReference>
<feature type="domain" description="Major facilitator superfamily (MFS) profile" evidence="3">
    <location>
        <begin position="28"/>
        <end position="445"/>
    </location>
</feature>
<keyword evidence="5" id="KW-1185">Reference proteome</keyword>
<accession>A0A4U5LTU5</accession>
<feature type="transmembrane region" description="Helical" evidence="2">
    <location>
        <begin position="195"/>
        <end position="213"/>
    </location>
</feature>
<keyword evidence="2" id="KW-0812">Transmembrane</keyword>
<dbReference type="InterPro" id="IPR036259">
    <property type="entry name" value="MFS_trans_sf"/>
</dbReference>
<protein>
    <recommendedName>
        <fullName evidence="3">Major facilitator superfamily (MFS) profile domain-containing protein</fullName>
    </recommendedName>
</protein>